<proteinExistence type="predicted"/>
<feature type="compositionally biased region" description="Polar residues" evidence="1">
    <location>
        <begin position="544"/>
        <end position="558"/>
    </location>
</feature>
<feature type="compositionally biased region" description="Basic residues" evidence="1">
    <location>
        <begin position="298"/>
        <end position="308"/>
    </location>
</feature>
<dbReference type="EMBL" id="JBJUIK010000001">
    <property type="protein sequence ID" value="KAL3538749.1"/>
    <property type="molecule type" value="Genomic_DNA"/>
</dbReference>
<evidence type="ECO:0000313" key="3">
    <source>
        <dbReference type="Proteomes" id="UP001630127"/>
    </source>
</evidence>
<feature type="compositionally biased region" description="Polar residues" evidence="1">
    <location>
        <begin position="616"/>
        <end position="636"/>
    </location>
</feature>
<feature type="region of interest" description="Disordered" evidence="1">
    <location>
        <begin position="138"/>
        <end position="158"/>
    </location>
</feature>
<feature type="region of interest" description="Disordered" evidence="1">
    <location>
        <begin position="523"/>
        <end position="636"/>
    </location>
</feature>
<organism evidence="2 3">
    <name type="scientific">Cinchona calisaya</name>
    <dbReference type="NCBI Taxonomy" id="153742"/>
    <lineage>
        <taxon>Eukaryota</taxon>
        <taxon>Viridiplantae</taxon>
        <taxon>Streptophyta</taxon>
        <taxon>Embryophyta</taxon>
        <taxon>Tracheophyta</taxon>
        <taxon>Spermatophyta</taxon>
        <taxon>Magnoliopsida</taxon>
        <taxon>eudicotyledons</taxon>
        <taxon>Gunneridae</taxon>
        <taxon>Pentapetalae</taxon>
        <taxon>asterids</taxon>
        <taxon>lamiids</taxon>
        <taxon>Gentianales</taxon>
        <taxon>Rubiaceae</taxon>
        <taxon>Cinchonoideae</taxon>
        <taxon>Cinchoneae</taxon>
        <taxon>Cinchona</taxon>
    </lineage>
</organism>
<sequence>MDEEETNLSANSIKNEMELEDKDVGENEEFYEDIEAPKFVDFTVPDNYRPDDRYWFCLRFGCDQKHEEEIDPEAIYKNFVLRVMAARSPNVRLHKALNRNCSSKNMKCPLSAPPKSSKPRLSRLAVISSISKKIGDEKDKLNKHLPRESSTPKAKGRQVASKYLITPGNKKCIQNLNVFLSVQNQKLSSVAVPKSRTVVKALNFQSPKKAISLKKSIEFRTPLTKLCEGMKKLEIASQRKPVFGYSSKQSKQVGNNPEKSLPLHSSTRGKGSNKEKCRTNISEQLHTQIDHQDDKPFRSLKGKSKGKLSKQSSIKDISCAREIKVRSRDYDKEHPVKEAGCPISNMPRSTNLASFDTSKGQLNNSLDSAPTNMGGDDLPRLQISNKEDDVIQEMLQEDKSETAHGDDKENASAFDENRSFYYKKDHPGRQILGMQNSNRKKVDEVVNKDLKGHATIGTPGMKLMKLKPTNPKPFRLRTDERGILREAKLERKNHDIITPQKEAAVVSRFQGGDLHGIQKGIAAPKPAKQQVRTKTPTGLRVHQSKQQLKPTTPNVESDINSKKTKSSSRHALWPQRHLSVTTQEMTPHKPLRVAVATSSGNSQPKKVGKPSKKHSTTSVRNRVPAGSSSNIKGKGLVTNTIPQETNLHRSHMPNSCAGKIS</sequence>
<evidence type="ECO:0000256" key="1">
    <source>
        <dbReference type="SAM" id="MobiDB-lite"/>
    </source>
</evidence>
<dbReference type="Proteomes" id="UP001630127">
    <property type="component" value="Unassembled WGS sequence"/>
</dbReference>
<name>A0ABD3B5M5_9GENT</name>
<feature type="region of interest" description="Disordered" evidence="1">
    <location>
        <begin position="1"/>
        <end position="25"/>
    </location>
</feature>
<feature type="region of interest" description="Disordered" evidence="1">
    <location>
        <begin position="245"/>
        <end position="313"/>
    </location>
</feature>
<feature type="compositionally biased region" description="Basic and acidic residues" evidence="1">
    <location>
        <begin position="288"/>
        <end position="297"/>
    </location>
</feature>
<feature type="compositionally biased region" description="Basic and acidic residues" evidence="1">
    <location>
        <begin position="138"/>
        <end position="147"/>
    </location>
</feature>
<feature type="compositionally biased region" description="Polar residues" evidence="1">
    <location>
        <begin position="246"/>
        <end position="270"/>
    </location>
</feature>
<keyword evidence="3" id="KW-1185">Reference proteome</keyword>
<comment type="caution">
    <text evidence="2">The sequence shown here is derived from an EMBL/GenBank/DDBJ whole genome shotgun (WGS) entry which is preliminary data.</text>
</comment>
<gene>
    <name evidence="2" type="ORF">ACH5RR_002115</name>
</gene>
<reference evidence="2 3" key="1">
    <citation type="submission" date="2024-11" db="EMBL/GenBank/DDBJ databases">
        <title>A near-complete genome assembly of Cinchona calisaya.</title>
        <authorList>
            <person name="Lian D.C."/>
            <person name="Zhao X.W."/>
            <person name="Wei L."/>
        </authorList>
    </citation>
    <scope>NUCLEOTIDE SEQUENCE [LARGE SCALE GENOMIC DNA]</scope>
    <source>
        <tissue evidence="2">Nenye</tissue>
    </source>
</reference>
<evidence type="ECO:0000313" key="2">
    <source>
        <dbReference type="EMBL" id="KAL3538749.1"/>
    </source>
</evidence>
<protein>
    <submittedName>
        <fullName evidence="2">Uncharacterized protein</fullName>
    </submittedName>
</protein>
<feature type="compositionally biased region" description="Basic residues" evidence="1">
    <location>
        <begin position="606"/>
        <end position="615"/>
    </location>
</feature>
<dbReference type="AlphaFoldDB" id="A0ABD3B5M5"/>
<dbReference type="PANTHER" id="PTHR37241:SF1">
    <property type="entry name" value="NEUROFILAMENT HEAVY PROTEIN"/>
    <property type="match status" value="1"/>
</dbReference>
<dbReference type="PANTHER" id="PTHR37241">
    <property type="entry name" value="NEUROFILAMENT HEAVY PROTEIN"/>
    <property type="match status" value="1"/>
</dbReference>
<accession>A0ABD3B5M5</accession>